<keyword evidence="1" id="KW-1133">Transmembrane helix</keyword>
<reference evidence="2 3" key="1">
    <citation type="submission" date="2014-12" db="EMBL/GenBank/DDBJ databases">
        <title>Draft genome sequences of 29 type strains of Enterococci.</title>
        <authorList>
            <person name="Zhong Z."/>
            <person name="Sun Z."/>
            <person name="Liu W."/>
            <person name="Zhang W."/>
            <person name="Zhang H."/>
        </authorList>
    </citation>
    <scope>NUCLEOTIDE SEQUENCE [LARGE SCALE GENOMIC DNA]</scope>
    <source>
        <strain evidence="2 3">DSM 21207</strain>
    </source>
</reference>
<comment type="caution">
    <text evidence="2">The sequence shown here is derived from an EMBL/GenBank/DDBJ whole genome shotgun (WGS) entry which is preliminary data.</text>
</comment>
<accession>A0A1L8R9H8</accession>
<feature type="transmembrane region" description="Helical" evidence="1">
    <location>
        <begin position="7"/>
        <end position="33"/>
    </location>
</feature>
<evidence type="ECO:0000313" key="2">
    <source>
        <dbReference type="EMBL" id="OJG16403.1"/>
    </source>
</evidence>
<dbReference type="Proteomes" id="UP000182835">
    <property type="component" value="Unassembled WGS sequence"/>
</dbReference>
<dbReference type="AlphaFoldDB" id="A0A1L8R9H8"/>
<dbReference type="RefSeq" id="WP_071863967.1">
    <property type="nucleotide sequence ID" value="NZ_JBHLVQ010000010.1"/>
</dbReference>
<gene>
    <name evidence="2" type="ORF">RU96_GL001145</name>
</gene>
<keyword evidence="1" id="KW-0812">Transmembrane</keyword>
<sequence>MNTIRNISLIVLGIIVSFVISHYGVALAALIFVPPFLTWFALWDEKKYRQSIRKFSPYTQKPRNTYHQYK</sequence>
<protein>
    <submittedName>
        <fullName evidence="2">Uncharacterized protein</fullName>
    </submittedName>
</protein>
<evidence type="ECO:0000256" key="1">
    <source>
        <dbReference type="SAM" id="Phobius"/>
    </source>
</evidence>
<proteinExistence type="predicted"/>
<organism evidence="2 3">
    <name type="scientific">Enterococcus canintestini</name>
    <dbReference type="NCBI Taxonomy" id="317010"/>
    <lineage>
        <taxon>Bacteria</taxon>
        <taxon>Bacillati</taxon>
        <taxon>Bacillota</taxon>
        <taxon>Bacilli</taxon>
        <taxon>Lactobacillales</taxon>
        <taxon>Enterococcaceae</taxon>
        <taxon>Enterococcus</taxon>
    </lineage>
</organism>
<name>A0A1L8R9H8_9ENTE</name>
<dbReference type="EMBL" id="JXKG01000002">
    <property type="protein sequence ID" value="OJG16403.1"/>
    <property type="molecule type" value="Genomic_DNA"/>
</dbReference>
<dbReference type="OrthoDB" id="2200141at2"/>
<keyword evidence="1" id="KW-0472">Membrane</keyword>
<evidence type="ECO:0000313" key="3">
    <source>
        <dbReference type="Proteomes" id="UP000182835"/>
    </source>
</evidence>
<dbReference type="STRING" id="317010.RU96_GL001145"/>